<dbReference type="PANTHER" id="PTHR37422">
    <property type="entry name" value="TEICHURONIC ACID BIOSYNTHESIS PROTEIN TUAE"/>
    <property type="match status" value="1"/>
</dbReference>
<dbReference type="PANTHER" id="PTHR37422:SF13">
    <property type="entry name" value="LIPOPOLYSACCHARIDE BIOSYNTHESIS PROTEIN PA4999-RELATED"/>
    <property type="match status" value="1"/>
</dbReference>
<keyword evidence="1" id="KW-0812">Transmembrane</keyword>
<keyword evidence="1" id="KW-0472">Membrane</keyword>
<feature type="transmembrane region" description="Helical" evidence="1">
    <location>
        <begin position="56"/>
        <end position="77"/>
    </location>
</feature>
<feature type="transmembrane region" description="Helical" evidence="1">
    <location>
        <begin position="139"/>
        <end position="156"/>
    </location>
</feature>
<evidence type="ECO:0008006" key="4">
    <source>
        <dbReference type="Google" id="ProtNLM"/>
    </source>
</evidence>
<feature type="transmembrane region" description="Helical" evidence="1">
    <location>
        <begin position="97"/>
        <end position="119"/>
    </location>
</feature>
<evidence type="ECO:0000313" key="3">
    <source>
        <dbReference type="Proteomes" id="UP000076623"/>
    </source>
</evidence>
<feature type="transmembrane region" description="Helical" evidence="1">
    <location>
        <begin position="33"/>
        <end position="50"/>
    </location>
</feature>
<feature type="transmembrane region" description="Helical" evidence="1">
    <location>
        <begin position="259"/>
        <end position="285"/>
    </location>
</feature>
<feature type="transmembrane region" description="Helical" evidence="1">
    <location>
        <begin position="297"/>
        <end position="319"/>
    </location>
</feature>
<dbReference type="AlphaFoldDB" id="A0A160IQF5"/>
<feature type="transmembrane region" description="Helical" evidence="1">
    <location>
        <begin position="402"/>
        <end position="420"/>
    </location>
</feature>
<feature type="transmembrane region" description="Helical" evidence="1">
    <location>
        <begin position="432"/>
        <end position="448"/>
    </location>
</feature>
<feature type="transmembrane region" description="Helical" evidence="1">
    <location>
        <begin position="228"/>
        <end position="247"/>
    </location>
</feature>
<evidence type="ECO:0000313" key="2">
    <source>
        <dbReference type="EMBL" id="ANC78614.1"/>
    </source>
</evidence>
<keyword evidence="1" id="KW-1133">Transmembrane helix</keyword>
<dbReference type="InterPro" id="IPR051533">
    <property type="entry name" value="WaaL-like"/>
</dbReference>
<sequence>MKKCMYYHFFRYNRDRFIMRGSFIMKTSSFDKWIDWIFYLYIFLIPFSVSEDFRALTGPIPTSVLLTLIISIAFMAYYIRTTSKLPLVFNQQLDKNLLIVLVCFFLPVMLATLSAVYNYFAIDSYFYSQYFKGDFPARIINFGLFFVLIISLVPLIQKMNAERLHKYILTYWIGVSFLLLIGFWQLLHLTIGVPMFDMQTRSYVHSVGGGAKLFFDFRLTSFASEPSYMVPFVIDGLLIGALVFSSLKKYVLWSFLPALFILLFSFSLGGYLNFFLVFCGFLLLIFTTHNPFKKKVLYALAGLVGLIVLVGLVNMNLLLEFVGPVIGRLDTVFDMQEHERLFLLLMPFVWIIHHAQTLFQMMFGMGPGSFKYLNITQYFPDDIHKVYVTSNNVYIDVLYEHGMVGFILSLVLIGYFLWYFFKRRNEGKYAQMGFLITLHLSITSLYRADFTSPRFWMLFIILFILIHLLSLKKQEKA</sequence>
<proteinExistence type="predicted"/>
<protein>
    <recommendedName>
        <fullName evidence="4">O-antigen ligase domain-containing protein</fullName>
    </recommendedName>
</protein>
<dbReference type="KEGG" id="fpn:ABE65_018150"/>
<reference evidence="2 3" key="1">
    <citation type="submission" date="2016-04" db="EMBL/GenBank/DDBJ databases">
        <title>Complete genome sequence of Fictibacillus phosphorivorans G25-29, a strain toxic to nematodes.</title>
        <authorList>
            <person name="Zheng Z."/>
        </authorList>
    </citation>
    <scope>NUCLEOTIDE SEQUENCE [LARGE SCALE GENOMIC DNA]</scope>
    <source>
        <strain evidence="2 3">G25-29</strain>
    </source>
</reference>
<accession>A0A160IQF5</accession>
<feature type="transmembrane region" description="Helical" evidence="1">
    <location>
        <begin position="168"/>
        <end position="187"/>
    </location>
</feature>
<feature type="transmembrane region" description="Helical" evidence="1">
    <location>
        <begin position="454"/>
        <end position="471"/>
    </location>
</feature>
<dbReference type="STRING" id="1221500.ABE65_018150"/>
<dbReference type="Proteomes" id="UP000076623">
    <property type="component" value="Chromosome"/>
</dbReference>
<dbReference type="EMBL" id="CP015378">
    <property type="protein sequence ID" value="ANC78614.1"/>
    <property type="molecule type" value="Genomic_DNA"/>
</dbReference>
<name>A0A160IQF5_9BACL</name>
<evidence type="ECO:0000256" key="1">
    <source>
        <dbReference type="SAM" id="Phobius"/>
    </source>
</evidence>
<gene>
    <name evidence="2" type="ORF">ABE65_018150</name>
</gene>
<keyword evidence="3" id="KW-1185">Reference proteome</keyword>
<organism evidence="2 3">
    <name type="scientific">Fictibacillus phosphorivorans</name>
    <dbReference type="NCBI Taxonomy" id="1221500"/>
    <lineage>
        <taxon>Bacteria</taxon>
        <taxon>Bacillati</taxon>
        <taxon>Bacillota</taxon>
        <taxon>Bacilli</taxon>
        <taxon>Bacillales</taxon>
        <taxon>Fictibacillaceae</taxon>
        <taxon>Fictibacillus</taxon>
    </lineage>
</organism>
<feature type="transmembrane region" description="Helical" evidence="1">
    <location>
        <begin position="340"/>
        <end position="363"/>
    </location>
</feature>